<sequence>MKGAQAETRPYGEWTSPLTAEGIARGGRRLAQPHCHGGDIYWLEGLPEEGGRTVLRRWQAGRIETLTPGGYSLRTRAQEYGGGVWCPADRERRFFVEDSDQGVYVQDTAGIRPLCLLDGLRFADLQWDGGRNRIIAICEDHRDPDMEPSASVVAIQVDSGTLTTLVSGADFYTAPRLSPDGDELAWVEWNHPDMPWDASRLMRAVLDGDGRPQAVRQLPGKGPEAVFQPEWRSRGQLCFVSDRDTGWWNLYSWDERGIAALTDEEAEFGMPWWQFNMRSWGHVDADTVLAASTADGFWHLNRLDQQGLHCLDREWSSIAHLHAADGQAVMLAGRPDHPMAIVRLDPQKGPLEVLAISAPAPAAGDWVSEAEAISFRTGDGDTAHGLYYPPRNPDCIAPKGERPPLLLKCHGGPTGATQSAYDPRIQFWTSRGFAVVDVNYRGSTGYGRAYRRRLYGAWGRADVADCVAAADWLIEQGLADPQRCLISGSSAGGYTVLAALTFSERFSAGASHYGIGDLKALDAATHKFESRYTSRLVGPAEAEWQARSPINHVDRLSAPVIFFQGDQDRVVPPDQAETMAGALRQKGVPVAHVVFEGEGHGFRRAENIRQALEMELAFYGRVLGFNPADRSPELKIDGL</sequence>
<organism evidence="2 3">
    <name type="scientific">Natronospira bacteriovora</name>
    <dbReference type="NCBI Taxonomy" id="3069753"/>
    <lineage>
        <taxon>Bacteria</taxon>
        <taxon>Pseudomonadati</taxon>
        <taxon>Pseudomonadota</taxon>
        <taxon>Gammaproteobacteria</taxon>
        <taxon>Natronospirales</taxon>
        <taxon>Natronospiraceae</taxon>
        <taxon>Natronospira</taxon>
    </lineage>
</organism>
<dbReference type="PANTHER" id="PTHR43056">
    <property type="entry name" value="PEPTIDASE S9 PROLYL OLIGOPEPTIDASE"/>
    <property type="match status" value="1"/>
</dbReference>
<dbReference type="SUPFAM" id="SSF69322">
    <property type="entry name" value="Tricorn protease domain 2"/>
    <property type="match status" value="1"/>
</dbReference>
<dbReference type="InterPro" id="IPR029058">
    <property type="entry name" value="AB_hydrolase_fold"/>
</dbReference>
<dbReference type="InterPro" id="IPR001375">
    <property type="entry name" value="Peptidase_S9_cat"/>
</dbReference>
<dbReference type="Gene3D" id="3.40.50.1820">
    <property type="entry name" value="alpha/beta hydrolase"/>
    <property type="match status" value="1"/>
</dbReference>
<dbReference type="Proteomes" id="UP001239019">
    <property type="component" value="Unassembled WGS sequence"/>
</dbReference>
<gene>
    <name evidence="2" type="ORF">RBH19_07420</name>
</gene>
<accession>A0ABU0W6P7</accession>
<evidence type="ECO:0000313" key="2">
    <source>
        <dbReference type="EMBL" id="MDQ2069697.1"/>
    </source>
</evidence>
<reference evidence="2 3" key="1">
    <citation type="submission" date="2023-08" db="EMBL/GenBank/DDBJ databases">
        <title>Whole-genome sequencing of halo(alkali)philic microorganisms from hypersaline lakes.</title>
        <authorList>
            <person name="Sorokin D.Y."/>
            <person name="Abbas B."/>
            <person name="Merkel A.Y."/>
        </authorList>
    </citation>
    <scope>NUCLEOTIDE SEQUENCE [LARGE SCALE GENOMIC DNA]</scope>
    <source>
        <strain evidence="2 3">AB-CW4</strain>
    </source>
</reference>
<dbReference type="Pfam" id="PF00326">
    <property type="entry name" value="Peptidase_S9"/>
    <property type="match status" value="1"/>
</dbReference>
<proteinExistence type="predicted"/>
<name>A0ABU0W6P7_9GAMM</name>
<dbReference type="InterPro" id="IPR050585">
    <property type="entry name" value="Xaa-Pro_dipeptidyl-ppase/CocE"/>
</dbReference>
<feature type="domain" description="Peptidase S9 prolyl oligopeptidase catalytic" evidence="1">
    <location>
        <begin position="421"/>
        <end position="624"/>
    </location>
</feature>
<comment type="caution">
    <text evidence="2">The sequence shown here is derived from an EMBL/GenBank/DDBJ whole genome shotgun (WGS) entry which is preliminary data.</text>
</comment>
<keyword evidence="3" id="KW-1185">Reference proteome</keyword>
<evidence type="ECO:0000259" key="1">
    <source>
        <dbReference type="Pfam" id="PF00326"/>
    </source>
</evidence>
<dbReference type="PANTHER" id="PTHR43056:SF5">
    <property type="entry name" value="PEPTIDASE S9 PROLYL OLIGOPEPTIDASE CATALYTIC DOMAIN-CONTAINING PROTEIN"/>
    <property type="match status" value="1"/>
</dbReference>
<dbReference type="RefSeq" id="WP_306728197.1">
    <property type="nucleotide sequence ID" value="NZ_JAVDDT010000004.1"/>
</dbReference>
<protein>
    <submittedName>
        <fullName evidence="2">Prolyl oligopeptidase family serine peptidase</fullName>
    </submittedName>
</protein>
<evidence type="ECO:0000313" key="3">
    <source>
        <dbReference type="Proteomes" id="UP001239019"/>
    </source>
</evidence>
<dbReference type="SUPFAM" id="SSF53474">
    <property type="entry name" value="alpha/beta-Hydrolases"/>
    <property type="match status" value="1"/>
</dbReference>
<dbReference type="EMBL" id="JAVDDT010000004">
    <property type="protein sequence ID" value="MDQ2069697.1"/>
    <property type="molecule type" value="Genomic_DNA"/>
</dbReference>